<evidence type="ECO:0000256" key="2">
    <source>
        <dbReference type="ARBA" id="ARBA00022741"/>
    </source>
</evidence>
<dbReference type="InterPro" id="IPR001752">
    <property type="entry name" value="Kinesin_motor_dom"/>
</dbReference>
<evidence type="ECO:0000256" key="6">
    <source>
        <dbReference type="SAM" id="Coils"/>
    </source>
</evidence>
<evidence type="ECO:0000259" key="7">
    <source>
        <dbReference type="PROSITE" id="PS50067"/>
    </source>
</evidence>
<dbReference type="RefSeq" id="XP_069198093.1">
    <property type="nucleotide sequence ID" value="XM_069345885.1"/>
</dbReference>
<keyword evidence="2 5" id="KW-0547">Nucleotide-binding</keyword>
<protein>
    <recommendedName>
        <fullName evidence="7">Kinesin motor domain-containing protein</fullName>
    </recommendedName>
</protein>
<dbReference type="PANTHER" id="PTHR24115:SF1008">
    <property type="entry name" value="KINESIN-LIKE PROTEIN SUBITO"/>
    <property type="match status" value="1"/>
</dbReference>
<dbReference type="InterPro" id="IPR027417">
    <property type="entry name" value="P-loop_NTPase"/>
</dbReference>
<dbReference type="Proteomes" id="UP001562354">
    <property type="component" value="Unassembled WGS sequence"/>
</dbReference>
<dbReference type="PRINTS" id="PR00380">
    <property type="entry name" value="KINESINHEAVY"/>
</dbReference>
<reference evidence="8 9" key="1">
    <citation type="submission" date="2024-07" db="EMBL/GenBank/DDBJ databases">
        <title>Draft sequence of the Neodothiora populina.</title>
        <authorList>
            <person name="Drown D.D."/>
            <person name="Schuette U.S."/>
            <person name="Buechlein A.B."/>
            <person name="Rusch D.R."/>
            <person name="Winton L.W."/>
            <person name="Adams G.A."/>
        </authorList>
    </citation>
    <scope>NUCLEOTIDE SEQUENCE [LARGE SCALE GENOMIC DNA]</scope>
    <source>
        <strain evidence="8 9">CPC 39397</strain>
    </source>
</reference>
<dbReference type="PANTHER" id="PTHR24115">
    <property type="entry name" value="KINESIN-RELATED"/>
    <property type="match status" value="1"/>
</dbReference>
<comment type="similarity">
    <text evidence="5">Belongs to the TRAFAC class myosin-kinesin ATPase superfamily. Kinesin family.</text>
</comment>
<dbReference type="SMART" id="SM00129">
    <property type="entry name" value="KISc"/>
    <property type="match status" value="1"/>
</dbReference>
<evidence type="ECO:0000256" key="5">
    <source>
        <dbReference type="PROSITE-ProRule" id="PRU00283"/>
    </source>
</evidence>
<gene>
    <name evidence="8" type="ORF">AAFC00_006005</name>
</gene>
<evidence type="ECO:0000256" key="4">
    <source>
        <dbReference type="ARBA" id="ARBA00023175"/>
    </source>
</evidence>
<dbReference type="Pfam" id="PF00225">
    <property type="entry name" value="Kinesin"/>
    <property type="match status" value="1"/>
</dbReference>
<dbReference type="GeneID" id="95979704"/>
<organism evidence="8 9">
    <name type="scientific">Neodothiora populina</name>
    <dbReference type="NCBI Taxonomy" id="2781224"/>
    <lineage>
        <taxon>Eukaryota</taxon>
        <taxon>Fungi</taxon>
        <taxon>Dikarya</taxon>
        <taxon>Ascomycota</taxon>
        <taxon>Pezizomycotina</taxon>
        <taxon>Dothideomycetes</taxon>
        <taxon>Dothideomycetidae</taxon>
        <taxon>Dothideales</taxon>
        <taxon>Dothioraceae</taxon>
        <taxon>Neodothiora</taxon>
    </lineage>
</organism>
<proteinExistence type="inferred from homology"/>
<evidence type="ECO:0000256" key="1">
    <source>
        <dbReference type="ARBA" id="ARBA00022701"/>
    </source>
</evidence>
<feature type="coiled-coil region" evidence="6">
    <location>
        <begin position="658"/>
        <end position="685"/>
    </location>
</feature>
<feature type="coiled-coil region" evidence="6">
    <location>
        <begin position="522"/>
        <end position="563"/>
    </location>
</feature>
<dbReference type="Gene3D" id="3.40.850.10">
    <property type="entry name" value="Kinesin motor domain"/>
    <property type="match status" value="2"/>
</dbReference>
<comment type="caution">
    <text evidence="8">The sequence shown here is derived from an EMBL/GenBank/DDBJ whole genome shotgun (WGS) entry which is preliminary data.</text>
</comment>
<dbReference type="SUPFAM" id="SSF52540">
    <property type="entry name" value="P-loop containing nucleoside triphosphate hydrolases"/>
    <property type="match status" value="1"/>
</dbReference>
<keyword evidence="9" id="KW-1185">Reference proteome</keyword>
<dbReference type="EMBL" id="JBFMKM010000013">
    <property type="protein sequence ID" value="KAL1301817.1"/>
    <property type="molecule type" value="Genomic_DNA"/>
</dbReference>
<evidence type="ECO:0000313" key="9">
    <source>
        <dbReference type="Proteomes" id="UP001562354"/>
    </source>
</evidence>
<dbReference type="InterPro" id="IPR036961">
    <property type="entry name" value="Kinesin_motor_dom_sf"/>
</dbReference>
<accession>A0ABR3P6M1</accession>
<keyword evidence="6" id="KW-0175">Coiled coil</keyword>
<keyword evidence="4 5" id="KW-0505">Motor protein</keyword>
<name>A0ABR3P6M1_9PEZI</name>
<evidence type="ECO:0000256" key="3">
    <source>
        <dbReference type="ARBA" id="ARBA00022840"/>
    </source>
</evidence>
<feature type="domain" description="Kinesin motor" evidence="7">
    <location>
        <begin position="13"/>
        <end position="486"/>
    </location>
</feature>
<dbReference type="PROSITE" id="PS50067">
    <property type="entry name" value="KINESIN_MOTOR_2"/>
    <property type="match status" value="1"/>
</dbReference>
<feature type="binding site" evidence="5">
    <location>
        <begin position="108"/>
        <end position="115"/>
    </location>
    <ligand>
        <name>ATP</name>
        <dbReference type="ChEBI" id="CHEBI:30616"/>
    </ligand>
</feature>
<keyword evidence="3 5" id="KW-0067">ATP-binding</keyword>
<dbReference type="InterPro" id="IPR027640">
    <property type="entry name" value="Kinesin-like_fam"/>
</dbReference>
<evidence type="ECO:0000313" key="8">
    <source>
        <dbReference type="EMBL" id="KAL1301817.1"/>
    </source>
</evidence>
<sequence length="708" mass="78685">MAMDPPKKPTTSLFDVYLRLRPPFAPNAERFLEVEEKDDGTKTHITIRPPESEKARKRAIEKFAFTKVFEEEESQLDLFHGIGLGSIVEGVLGQEGREGRDGLLATLGVTGSGKSHTILGSRSQRGLTQLSLDVLYQNLDDQLVQTSHDDSVFTSLCNDDNSEAQMLAASTFLESMYGDGETRGYSRGGSRAGTPLMDISCISGARPSTANGRPNTATGTRPSTVAGGRRYLPRLSNLPQYPLVEDIAVNVDPTAEYAIVISMYEVYNDRIFDLLTCTATKNPKDKRRALLYKPTEASPDRKVVAGLKKVICGNLDEALLVLETGLTERRVAGTGSNATSSRSHGFFCIEVKKRHCGEAVGPWSSSALTVVDLAGSERARNAKTAGATLAEAGKINESLMYLGQCMQLQSDNSTDSSRPQNIVPYRQCKLTELLFSNSYPSTNPRGGESQSKKAPQKAIMIVTADPLGDYNATSQILRYSALAREVTVPRIPSLTSTMIHGVPTLPRPGTAMSGRSTPTLRVNEIEQELQAALQQISLLREELEMQQMRLEEETTRRRRAEASWETAESRLDTLEFEVREEVWSEMEERLAQEQRRWRAARDADRENDEAYVDRKLDILTRGMEEEDLHVVPEEEEEDENGENVNIYEDEEPSILQHAEALEEENAALREKIARLEAEKEKARSPSKKLRVLKQRRWEGSQVGLDGSP</sequence>
<keyword evidence="1" id="KW-0493">Microtubule</keyword>